<dbReference type="GO" id="GO:0071111">
    <property type="term" value="F:cyclic-guanylate-specific phosphodiesterase activity"/>
    <property type="evidence" value="ECO:0007669"/>
    <property type="project" value="InterPro"/>
</dbReference>
<dbReference type="InterPro" id="IPR043128">
    <property type="entry name" value="Rev_trsase/Diguanyl_cyclase"/>
</dbReference>
<dbReference type="RefSeq" id="WP_102967044.1">
    <property type="nucleotide sequence ID" value="NZ_POSK01000015.1"/>
</dbReference>
<protein>
    <submittedName>
        <fullName evidence="4">Uncharacterized protein</fullName>
    </submittedName>
</protein>
<evidence type="ECO:0000256" key="1">
    <source>
        <dbReference type="PROSITE-ProRule" id="PRU00169"/>
    </source>
</evidence>
<dbReference type="SUPFAM" id="SSF55073">
    <property type="entry name" value="Nucleotide cyclase"/>
    <property type="match status" value="1"/>
</dbReference>
<dbReference type="InterPro" id="IPR021800">
    <property type="entry name" value="DUF3369"/>
</dbReference>
<dbReference type="Gene3D" id="3.30.70.270">
    <property type="match status" value="1"/>
</dbReference>
<dbReference type="SUPFAM" id="SSF141868">
    <property type="entry name" value="EAL domain-like"/>
    <property type="match status" value="1"/>
</dbReference>
<dbReference type="SMART" id="SM00448">
    <property type="entry name" value="REC"/>
    <property type="match status" value="1"/>
</dbReference>
<dbReference type="InterPro" id="IPR050706">
    <property type="entry name" value="Cyclic-di-GMP_PDE-like"/>
</dbReference>
<dbReference type="EMBL" id="POSK01000015">
    <property type="protein sequence ID" value="PNI02584.1"/>
    <property type="molecule type" value="Genomic_DNA"/>
</dbReference>
<dbReference type="PANTHER" id="PTHR33121">
    <property type="entry name" value="CYCLIC DI-GMP PHOSPHODIESTERASE PDEF"/>
    <property type="match status" value="1"/>
</dbReference>
<dbReference type="SMART" id="SM00052">
    <property type="entry name" value="EAL"/>
    <property type="match status" value="1"/>
</dbReference>
<dbReference type="Pfam" id="PF11849">
    <property type="entry name" value="DUF3369"/>
    <property type="match status" value="1"/>
</dbReference>
<dbReference type="InterPro" id="IPR001633">
    <property type="entry name" value="EAL_dom"/>
</dbReference>
<name>A0A2J8HWE0_VIBDI</name>
<dbReference type="AlphaFoldDB" id="A0A2J8HWE0"/>
<comment type="caution">
    <text evidence="4">The sequence shown here is derived from an EMBL/GenBank/DDBJ whole genome shotgun (WGS) entry which is preliminary data.</text>
</comment>
<proteinExistence type="predicted"/>
<dbReference type="PROSITE" id="PS50110">
    <property type="entry name" value="RESPONSE_REGULATORY"/>
    <property type="match status" value="1"/>
</dbReference>
<reference evidence="4 5" key="1">
    <citation type="submission" date="2018-01" db="EMBL/GenBank/DDBJ databases">
        <title>Draft genome sequences of six Vibrio diazotrophicus strains isolated from deep-sea sediments of the Baltic Sea.</title>
        <authorList>
            <person name="Castillo D."/>
            <person name="Vandieken V."/>
            <person name="Chiang O."/>
            <person name="Middelboe M."/>
        </authorList>
    </citation>
    <scope>NUCLEOTIDE SEQUENCE [LARGE SCALE GENOMIC DNA]</scope>
    <source>
        <strain evidence="4 5">60.27F</strain>
    </source>
</reference>
<evidence type="ECO:0000259" key="2">
    <source>
        <dbReference type="PROSITE" id="PS50110"/>
    </source>
</evidence>
<dbReference type="OrthoDB" id="9813903at2"/>
<dbReference type="Gene3D" id="3.40.50.2300">
    <property type="match status" value="1"/>
</dbReference>
<accession>A0A2J8HWE0</accession>
<dbReference type="InterPro" id="IPR001789">
    <property type="entry name" value="Sig_transdc_resp-reg_receiver"/>
</dbReference>
<evidence type="ECO:0000313" key="4">
    <source>
        <dbReference type="EMBL" id="PNI02584.1"/>
    </source>
</evidence>
<dbReference type="Proteomes" id="UP000236449">
    <property type="component" value="Unassembled WGS sequence"/>
</dbReference>
<feature type="domain" description="EAL" evidence="3">
    <location>
        <begin position="489"/>
        <end position="741"/>
    </location>
</feature>
<feature type="modified residue" description="4-aspartylphosphate" evidence="1">
    <location>
        <position position="85"/>
    </location>
</feature>
<evidence type="ECO:0000259" key="3">
    <source>
        <dbReference type="PROSITE" id="PS50883"/>
    </source>
</evidence>
<sequence length="746" mass="83940">MSDGRFVFVDDSSSSMSINAIEYDMQPSWKVLTVDDDHGYQQSLIYSLSDLEVNGRPVEVLSASSAAEAAYVLTQHNDIALILLDVVMEHDDAGLRLVETIRNVQGNSLIRIILLTGQPGFAPRKDVMLQYDINEYWNKSEVDHETLKSIAAANFRSWHSMYELDKARMGLQLVVDASRNIASKYDTNTFIQVVIKEIVGLFGGFGEPILCVLRMDKGNTIDSAPIVASYGIPDVEQGDTLPDKLKLEFEELIQESIAHQNHKFRSNLSVLYFSGDNHGSYNYLVLAESKKCLSDYHVRLLQVFSENISSGFMQIALVNQLSKLAYQDVDLDVKNRNWLLRELEMINQEEMAQLEMLVVELDDYDTHAISFNQQALMALVNSVCQRLIETFHTSSVVTRVGSDRFAILYNKSFALSDDELINLSSVSHSVGDYQVRCTLTFARVELSQLSDYPAQQILHMARSLLCCARENKVKIMAYEPSYRESLMRDYQILGDLKAAVENDEFYIVLQPKCDLNTGRAVGLEALLRWKKQETMIPPNIFIPIAERSGLINKLDAIAAKLTFQALHRLEDAGYNLPTSINATVKDLTDPEYIGLLLDLVRGENLNPDLIEVEITESQAMESYLEIKPALEHLHQAGIKISIDDFGTGYSSLSHISQLAVDTIKIDISFVRHLNEDMASQQVVDLVMSLASLFNFTVIAEGVETDVQRDALIERGCTLGQGYLYARPMGVDELLDWLKQNRSDCSE</sequence>
<dbReference type="Pfam" id="PF00563">
    <property type="entry name" value="EAL"/>
    <property type="match status" value="1"/>
</dbReference>
<dbReference type="PANTHER" id="PTHR33121:SF70">
    <property type="entry name" value="SIGNALING PROTEIN YKOW"/>
    <property type="match status" value="1"/>
</dbReference>
<dbReference type="Gene3D" id="3.20.20.450">
    <property type="entry name" value="EAL domain"/>
    <property type="match status" value="1"/>
</dbReference>
<feature type="domain" description="Response regulatory" evidence="2">
    <location>
        <begin position="30"/>
        <end position="154"/>
    </location>
</feature>
<organism evidence="4 5">
    <name type="scientific">Vibrio diazotrophicus</name>
    <dbReference type="NCBI Taxonomy" id="685"/>
    <lineage>
        <taxon>Bacteria</taxon>
        <taxon>Pseudomonadati</taxon>
        <taxon>Pseudomonadota</taxon>
        <taxon>Gammaproteobacteria</taxon>
        <taxon>Vibrionales</taxon>
        <taxon>Vibrionaceae</taxon>
        <taxon>Vibrio</taxon>
    </lineage>
</organism>
<gene>
    <name evidence="4" type="ORF">C1N32_18490</name>
</gene>
<dbReference type="CDD" id="cd01948">
    <property type="entry name" value="EAL"/>
    <property type="match status" value="1"/>
</dbReference>
<dbReference type="PROSITE" id="PS50883">
    <property type="entry name" value="EAL"/>
    <property type="match status" value="1"/>
</dbReference>
<dbReference type="SUPFAM" id="SSF52172">
    <property type="entry name" value="CheY-like"/>
    <property type="match status" value="1"/>
</dbReference>
<keyword evidence="1" id="KW-0597">Phosphoprotein</keyword>
<dbReference type="InterPro" id="IPR011006">
    <property type="entry name" value="CheY-like_superfamily"/>
</dbReference>
<evidence type="ECO:0000313" key="5">
    <source>
        <dbReference type="Proteomes" id="UP000236449"/>
    </source>
</evidence>
<dbReference type="InterPro" id="IPR035919">
    <property type="entry name" value="EAL_sf"/>
</dbReference>
<dbReference type="GO" id="GO:0000160">
    <property type="term" value="P:phosphorelay signal transduction system"/>
    <property type="evidence" value="ECO:0007669"/>
    <property type="project" value="InterPro"/>
</dbReference>
<dbReference type="InterPro" id="IPR029787">
    <property type="entry name" value="Nucleotide_cyclase"/>
</dbReference>